<gene>
    <name evidence="1" type="ORF">TrRE_jg8716</name>
</gene>
<dbReference type="AlphaFoldDB" id="A0A9W7A6S7"/>
<protein>
    <submittedName>
        <fullName evidence="1">Uncharacterized protein</fullName>
    </submittedName>
</protein>
<reference evidence="1" key="1">
    <citation type="submission" date="2022-07" db="EMBL/GenBank/DDBJ databases">
        <title>Genome analysis of Parmales, a sister group of diatoms, reveals the evolutionary specialization of diatoms from phago-mixotrophs to photoautotrophs.</title>
        <authorList>
            <person name="Ban H."/>
            <person name="Sato S."/>
            <person name="Yoshikawa S."/>
            <person name="Kazumasa Y."/>
            <person name="Nakamura Y."/>
            <person name="Ichinomiya M."/>
            <person name="Saitoh K."/>
            <person name="Sato N."/>
            <person name="Blanc-Mathieu R."/>
            <person name="Endo H."/>
            <person name="Kuwata A."/>
            <person name="Ogata H."/>
        </authorList>
    </citation>
    <scope>NUCLEOTIDE SEQUENCE</scope>
</reference>
<dbReference type="Proteomes" id="UP001165082">
    <property type="component" value="Unassembled WGS sequence"/>
</dbReference>
<keyword evidence="2" id="KW-1185">Reference proteome</keyword>
<accession>A0A9W7A6S7</accession>
<sequence length="99" mass="10825">METTLSFTALGGVSHSLDAAQENSRIFETALKSMNTTTLSILEIPKEGFFWLAGGIRADGLRNARIVIDGTLKFVDDRSGWPTKEKKKKGKVPLDTIEG</sequence>
<name>A0A9W7A6S7_9STRA</name>
<proteinExistence type="predicted"/>
<evidence type="ECO:0000313" key="1">
    <source>
        <dbReference type="EMBL" id="GMH66704.1"/>
    </source>
</evidence>
<evidence type="ECO:0000313" key="2">
    <source>
        <dbReference type="Proteomes" id="UP001165082"/>
    </source>
</evidence>
<dbReference type="EMBL" id="BRXZ01004013">
    <property type="protein sequence ID" value="GMH66704.1"/>
    <property type="molecule type" value="Genomic_DNA"/>
</dbReference>
<organism evidence="1 2">
    <name type="scientific">Triparma retinervis</name>
    <dbReference type="NCBI Taxonomy" id="2557542"/>
    <lineage>
        <taxon>Eukaryota</taxon>
        <taxon>Sar</taxon>
        <taxon>Stramenopiles</taxon>
        <taxon>Ochrophyta</taxon>
        <taxon>Bolidophyceae</taxon>
        <taxon>Parmales</taxon>
        <taxon>Triparmaceae</taxon>
        <taxon>Triparma</taxon>
    </lineage>
</organism>
<comment type="caution">
    <text evidence="1">The sequence shown here is derived from an EMBL/GenBank/DDBJ whole genome shotgun (WGS) entry which is preliminary data.</text>
</comment>